<dbReference type="Gene3D" id="3.10.129.10">
    <property type="entry name" value="Hotdog Thioesterase"/>
    <property type="match status" value="1"/>
</dbReference>
<dbReference type="Pfam" id="PF01575">
    <property type="entry name" value="MaoC_dehydratas"/>
    <property type="match status" value="1"/>
</dbReference>
<dbReference type="InterPro" id="IPR029069">
    <property type="entry name" value="HotDog_dom_sf"/>
</dbReference>
<dbReference type="RefSeq" id="WP_113890625.1">
    <property type="nucleotide sequence ID" value="NZ_QNRK01000020.1"/>
</dbReference>
<dbReference type="AlphaFoldDB" id="A0A366F5G1"/>
<dbReference type="PANTHER" id="PTHR43841:SF3">
    <property type="entry name" value="(3R)-HYDROXYACYL-ACP DEHYDRATASE SUBUNIT HADB"/>
    <property type="match status" value="1"/>
</dbReference>
<dbReference type="EMBL" id="QNRK01000020">
    <property type="protein sequence ID" value="RBP09881.1"/>
    <property type="molecule type" value="Genomic_DNA"/>
</dbReference>
<keyword evidence="3" id="KW-1185">Reference proteome</keyword>
<gene>
    <name evidence="2" type="ORF">DFR50_12081</name>
</gene>
<sequence length="132" mass="14176">MTLGPKIAPPPELVWTQLQTDAETVRRYAELTADFNPIHLDPEFAKGTPFGVPIVHGTLGLNLVIESIERTFGTLPAGVSIEVRFSRPVPVGSIIRAGGSLRDPTTGTYEIFVETHDGQRALEGACVIGVPD</sequence>
<accession>A0A366F5G1</accession>
<name>A0A366F5G1_9HYPH</name>
<dbReference type="Proteomes" id="UP000253529">
    <property type="component" value="Unassembled WGS sequence"/>
</dbReference>
<dbReference type="CDD" id="cd03441">
    <property type="entry name" value="R_hydratase_like"/>
    <property type="match status" value="1"/>
</dbReference>
<dbReference type="PANTHER" id="PTHR43841">
    <property type="entry name" value="3-HYDROXYACYL-THIOESTER DEHYDRATASE HTDX-RELATED"/>
    <property type="match status" value="1"/>
</dbReference>
<protein>
    <submittedName>
        <fullName evidence="2">Acyl dehydratase</fullName>
    </submittedName>
</protein>
<organism evidence="2 3">
    <name type="scientific">Roseiarcus fermentans</name>
    <dbReference type="NCBI Taxonomy" id="1473586"/>
    <lineage>
        <taxon>Bacteria</taxon>
        <taxon>Pseudomonadati</taxon>
        <taxon>Pseudomonadota</taxon>
        <taxon>Alphaproteobacteria</taxon>
        <taxon>Hyphomicrobiales</taxon>
        <taxon>Roseiarcaceae</taxon>
        <taxon>Roseiarcus</taxon>
    </lineage>
</organism>
<reference evidence="2 3" key="1">
    <citation type="submission" date="2018-06" db="EMBL/GenBank/DDBJ databases">
        <title>Genomic Encyclopedia of Type Strains, Phase IV (KMG-IV): sequencing the most valuable type-strain genomes for metagenomic binning, comparative biology and taxonomic classification.</title>
        <authorList>
            <person name="Goeker M."/>
        </authorList>
    </citation>
    <scope>NUCLEOTIDE SEQUENCE [LARGE SCALE GENOMIC DNA]</scope>
    <source>
        <strain evidence="2 3">DSM 24875</strain>
    </source>
</reference>
<evidence type="ECO:0000313" key="2">
    <source>
        <dbReference type="EMBL" id="RBP09881.1"/>
    </source>
</evidence>
<evidence type="ECO:0000259" key="1">
    <source>
        <dbReference type="Pfam" id="PF01575"/>
    </source>
</evidence>
<proteinExistence type="predicted"/>
<feature type="domain" description="MaoC-like" evidence="1">
    <location>
        <begin position="18"/>
        <end position="115"/>
    </location>
</feature>
<dbReference type="SUPFAM" id="SSF54637">
    <property type="entry name" value="Thioesterase/thiol ester dehydrase-isomerase"/>
    <property type="match status" value="1"/>
</dbReference>
<dbReference type="InterPro" id="IPR002539">
    <property type="entry name" value="MaoC-like_dom"/>
</dbReference>
<dbReference type="OrthoDB" id="9800237at2"/>
<evidence type="ECO:0000313" key="3">
    <source>
        <dbReference type="Proteomes" id="UP000253529"/>
    </source>
</evidence>
<comment type="caution">
    <text evidence="2">The sequence shown here is derived from an EMBL/GenBank/DDBJ whole genome shotgun (WGS) entry which is preliminary data.</text>
</comment>